<feature type="region of interest" description="Disordered" evidence="1">
    <location>
        <begin position="87"/>
        <end position="163"/>
    </location>
</feature>
<evidence type="ECO:0000313" key="3">
    <source>
        <dbReference type="Proteomes" id="UP000011518"/>
    </source>
</evidence>
<dbReference type="eggNOG" id="KOG3100">
    <property type="taxonomic scope" value="Eukaryota"/>
</dbReference>
<dbReference type="InParanoid" id="L9LDH0"/>
<dbReference type="Proteomes" id="UP000011518">
    <property type="component" value="Unassembled WGS sequence"/>
</dbReference>
<dbReference type="AlphaFoldDB" id="L9LDH0"/>
<feature type="compositionally biased region" description="Low complexity" evidence="1">
    <location>
        <begin position="105"/>
        <end position="121"/>
    </location>
</feature>
<dbReference type="EMBL" id="KB320375">
    <property type="protein sequence ID" value="ELW72963.1"/>
    <property type="molecule type" value="Genomic_DNA"/>
</dbReference>
<feature type="region of interest" description="Disordered" evidence="1">
    <location>
        <begin position="1"/>
        <end position="24"/>
    </location>
</feature>
<name>L9LDH0_TUPCH</name>
<feature type="compositionally biased region" description="Polar residues" evidence="1">
    <location>
        <begin position="1"/>
        <end position="22"/>
    </location>
</feature>
<keyword evidence="3" id="KW-1185">Reference proteome</keyword>
<feature type="compositionally biased region" description="Basic and acidic residues" evidence="1">
    <location>
        <begin position="139"/>
        <end position="154"/>
    </location>
</feature>
<protein>
    <submittedName>
        <fullName evidence="2">Deoxynucleotidyltransferase terminal-interacting protein 2</fullName>
    </submittedName>
</protein>
<gene>
    <name evidence="2" type="ORF">TREES_T100000034</name>
</gene>
<dbReference type="GO" id="GO:0003723">
    <property type="term" value="F:RNA binding"/>
    <property type="evidence" value="ECO:0007669"/>
    <property type="project" value="TreeGrafter"/>
</dbReference>
<dbReference type="GO" id="GO:0005730">
    <property type="term" value="C:nucleolus"/>
    <property type="evidence" value="ECO:0007669"/>
    <property type="project" value="TreeGrafter"/>
</dbReference>
<reference evidence="3" key="1">
    <citation type="submission" date="2012-07" db="EMBL/GenBank/DDBJ databases">
        <title>Genome of the Chinese tree shrew, a rising model animal genetically related to primates.</title>
        <authorList>
            <person name="Zhang G."/>
            <person name="Fan Y."/>
            <person name="Yao Y."/>
            <person name="Huang Z."/>
        </authorList>
    </citation>
    <scope>NUCLEOTIDE SEQUENCE [LARGE SCALE GENOMIC DNA]</scope>
</reference>
<dbReference type="GO" id="GO:0016740">
    <property type="term" value="F:transferase activity"/>
    <property type="evidence" value="ECO:0007669"/>
    <property type="project" value="UniProtKB-KW"/>
</dbReference>
<dbReference type="PANTHER" id="PTHR21686:SF12">
    <property type="entry name" value="DEOXYNUCLEOTIDYLTRANSFERASE TERMINAL-INTERACTING PROTEIN 2"/>
    <property type="match status" value="1"/>
</dbReference>
<evidence type="ECO:0000313" key="2">
    <source>
        <dbReference type="EMBL" id="ELW72963.1"/>
    </source>
</evidence>
<dbReference type="STRING" id="246437.L9LDH0"/>
<reference evidence="3" key="2">
    <citation type="journal article" date="2013" name="Nat. Commun.">
        <title>Genome of the Chinese tree shrew.</title>
        <authorList>
            <person name="Fan Y."/>
            <person name="Huang Z.Y."/>
            <person name="Cao C.C."/>
            <person name="Chen C.S."/>
            <person name="Chen Y.X."/>
            <person name="Fan D.D."/>
            <person name="He J."/>
            <person name="Hou H.L."/>
            <person name="Hu L."/>
            <person name="Hu X.T."/>
            <person name="Jiang X.T."/>
            <person name="Lai R."/>
            <person name="Lang Y.S."/>
            <person name="Liang B."/>
            <person name="Liao S.G."/>
            <person name="Mu D."/>
            <person name="Ma Y.Y."/>
            <person name="Niu Y.Y."/>
            <person name="Sun X.Q."/>
            <person name="Xia J.Q."/>
            <person name="Xiao J."/>
            <person name="Xiong Z.Q."/>
            <person name="Xu L."/>
            <person name="Yang L."/>
            <person name="Zhang Y."/>
            <person name="Zhao W."/>
            <person name="Zhao X.D."/>
            <person name="Zheng Y.T."/>
            <person name="Zhou J.M."/>
            <person name="Zhu Y.B."/>
            <person name="Zhang G.J."/>
            <person name="Wang J."/>
            <person name="Yao Y.G."/>
        </authorList>
    </citation>
    <scope>NUCLEOTIDE SEQUENCE [LARGE SCALE GENOMIC DNA]</scope>
</reference>
<keyword evidence="2" id="KW-0808">Transferase</keyword>
<sequence length="236" mass="26052">MTEPCTNGETSEAESNCSSVSEPQDPIFRVTRRQILIACTPMSKIKKRLKITPINESHTEEVVSEAESQVSGISRIVPSPEITTITRRSKAKSLTEPSQEPYTEAVSDAKSSCSDSSFSAVAEEEKASESATNEEEKEDEKSEEPSDLARSKDEVSDDEDDLLNNTKSNLLKLTSSNIDPGLSIKQFGGLYINFSADKLQSKKRTLTQIKEKRKNALLQKAIITPDFEKNLLCSTI</sequence>
<dbReference type="PANTHER" id="PTHR21686">
    <property type="entry name" value="DEOXYNUCLEOTIDYLTRANSFERASE TERMINAL-INTERACTING PROTEIN 2"/>
    <property type="match status" value="1"/>
</dbReference>
<accession>L9LDH0</accession>
<dbReference type="GO" id="GO:0006396">
    <property type="term" value="P:RNA processing"/>
    <property type="evidence" value="ECO:0007669"/>
    <property type="project" value="TreeGrafter"/>
</dbReference>
<proteinExistence type="predicted"/>
<evidence type="ECO:0000256" key="1">
    <source>
        <dbReference type="SAM" id="MobiDB-lite"/>
    </source>
</evidence>
<organism evidence="2 3">
    <name type="scientific">Tupaia chinensis</name>
    <name type="common">Chinese tree shrew</name>
    <name type="synonym">Tupaia belangeri chinensis</name>
    <dbReference type="NCBI Taxonomy" id="246437"/>
    <lineage>
        <taxon>Eukaryota</taxon>
        <taxon>Metazoa</taxon>
        <taxon>Chordata</taxon>
        <taxon>Craniata</taxon>
        <taxon>Vertebrata</taxon>
        <taxon>Euteleostomi</taxon>
        <taxon>Mammalia</taxon>
        <taxon>Eutheria</taxon>
        <taxon>Euarchontoglires</taxon>
        <taxon>Scandentia</taxon>
        <taxon>Tupaiidae</taxon>
        <taxon>Tupaia</taxon>
    </lineage>
</organism>
<dbReference type="FunCoup" id="L9LDH0">
    <property type="interactions" value="1741"/>
</dbReference>
<dbReference type="InterPro" id="IPR039883">
    <property type="entry name" value="Fcf2/DNTTIP2"/>
</dbReference>